<evidence type="ECO:0000256" key="7">
    <source>
        <dbReference type="SAM" id="MobiDB-lite"/>
    </source>
</evidence>
<dbReference type="CDD" id="cd01949">
    <property type="entry name" value="GGDEF"/>
    <property type="match status" value="1"/>
</dbReference>
<dbReference type="CDD" id="cd17574">
    <property type="entry name" value="REC_OmpR"/>
    <property type="match status" value="1"/>
</dbReference>
<proteinExistence type="predicted"/>
<dbReference type="Gene3D" id="3.30.70.270">
    <property type="match status" value="1"/>
</dbReference>
<dbReference type="InterPro" id="IPR000160">
    <property type="entry name" value="GGDEF_dom"/>
</dbReference>
<keyword evidence="4" id="KW-0238">DNA-binding</keyword>
<name>A0A538T0S5_UNCEI</name>
<evidence type="ECO:0000256" key="2">
    <source>
        <dbReference type="ARBA" id="ARBA00023012"/>
    </source>
</evidence>
<reference evidence="10 11" key="1">
    <citation type="journal article" date="2019" name="Nat. Microbiol.">
        <title>Mediterranean grassland soil C-N compound turnover is dependent on rainfall and depth, and is mediated by genomically divergent microorganisms.</title>
        <authorList>
            <person name="Diamond S."/>
            <person name="Andeer P.F."/>
            <person name="Li Z."/>
            <person name="Crits-Christoph A."/>
            <person name="Burstein D."/>
            <person name="Anantharaman K."/>
            <person name="Lane K.R."/>
            <person name="Thomas B.C."/>
            <person name="Pan C."/>
            <person name="Northen T.R."/>
            <person name="Banfield J.F."/>
        </authorList>
    </citation>
    <scope>NUCLEOTIDE SEQUENCE [LARGE SCALE GENOMIC DNA]</scope>
    <source>
        <strain evidence="10">WS_5</strain>
    </source>
</reference>
<dbReference type="Proteomes" id="UP000320913">
    <property type="component" value="Unassembled WGS sequence"/>
</dbReference>
<dbReference type="Pfam" id="PF00990">
    <property type="entry name" value="GGDEF"/>
    <property type="match status" value="1"/>
</dbReference>
<dbReference type="InterPro" id="IPR039420">
    <property type="entry name" value="WalR-like"/>
</dbReference>
<dbReference type="Pfam" id="PF00072">
    <property type="entry name" value="Response_reg"/>
    <property type="match status" value="1"/>
</dbReference>
<evidence type="ECO:0000256" key="5">
    <source>
        <dbReference type="ARBA" id="ARBA00023163"/>
    </source>
</evidence>
<dbReference type="SUPFAM" id="SSF55073">
    <property type="entry name" value="Nucleotide cyclase"/>
    <property type="match status" value="1"/>
</dbReference>
<keyword evidence="5" id="KW-0804">Transcription</keyword>
<evidence type="ECO:0000313" key="10">
    <source>
        <dbReference type="EMBL" id="TMQ57233.1"/>
    </source>
</evidence>
<dbReference type="PROSITE" id="PS50887">
    <property type="entry name" value="GGDEF"/>
    <property type="match status" value="1"/>
</dbReference>
<dbReference type="PROSITE" id="PS50110">
    <property type="entry name" value="RESPONSE_REGULATORY"/>
    <property type="match status" value="1"/>
</dbReference>
<dbReference type="GO" id="GO:0006355">
    <property type="term" value="P:regulation of DNA-templated transcription"/>
    <property type="evidence" value="ECO:0007669"/>
    <property type="project" value="TreeGrafter"/>
</dbReference>
<dbReference type="GO" id="GO:0000156">
    <property type="term" value="F:phosphorelay response regulator activity"/>
    <property type="evidence" value="ECO:0007669"/>
    <property type="project" value="TreeGrafter"/>
</dbReference>
<dbReference type="InterPro" id="IPR029787">
    <property type="entry name" value="Nucleotide_cyclase"/>
</dbReference>
<dbReference type="AlphaFoldDB" id="A0A538T0S5"/>
<dbReference type="SMART" id="SM00267">
    <property type="entry name" value="GGDEF"/>
    <property type="match status" value="1"/>
</dbReference>
<feature type="modified residue" description="4-aspartylphosphate" evidence="6">
    <location>
        <position position="64"/>
    </location>
</feature>
<dbReference type="Gene3D" id="3.40.50.2300">
    <property type="match status" value="1"/>
</dbReference>
<evidence type="ECO:0000256" key="6">
    <source>
        <dbReference type="PROSITE-ProRule" id="PRU00169"/>
    </source>
</evidence>
<organism evidence="10 11">
    <name type="scientific">Eiseniibacteriota bacterium</name>
    <dbReference type="NCBI Taxonomy" id="2212470"/>
    <lineage>
        <taxon>Bacteria</taxon>
        <taxon>Candidatus Eiseniibacteriota</taxon>
    </lineage>
</organism>
<keyword evidence="2" id="KW-0902">Two-component regulatory system</keyword>
<keyword evidence="3" id="KW-0805">Transcription regulation</keyword>
<protein>
    <submittedName>
        <fullName evidence="10">Response regulator</fullName>
    </submittedName>
</protein>
<dbReference type="InterPro" id="IPR011006">
    <property type="entry name" value="CheY-like_superfamily"/>
</dbReference>
<comment type="caution">
    <text evidence="10">The sequence shown here is derived from an EMBL/GenBank/DDBJ whole genome shotgun (WGS) entry which is preliminary data.</text>
</comment>
<evidence type="ECO:0000259" key="8">
    <source>
        <dbReference type="PROSITE" id="PS50110"/>
    </source>
</evidence>
<feature type="region of interest" description="Disordered" evidence="7">
    <location>
        <begin position="307"/>
        <end position="341"/>
    </location>
</feature>
<evidence type="ECO:0000259" key="9">
    <source>
        <dbReference type="PROSITE" id="PS50887"/>
    </source>
</evidence>
<keyword evidence="1 6" id="KW-0597">Phosphoprotein</keyword>
<dbReference type="PANTHER" id="PTHR48111:SF1">
    <property type="entry name" value="TWO-COMPONENT RESPONSE REGULATOR ORR33"/>
    <property type="match status" value="1"/>
</dbReference>
<dbReference type="GO" id="GO:0000976">
    <property type="term" value="F:transcription cis-regulatory region binding"/>
    <property type="evidence" value="ECO:0007669"/>
    <property type="project" value="TreeGrafter"/>
</dbReference>
<dbReference type="FunFam" id="3.40.50.2300:FF:000001">
    <property type="entry name" value="DNA-binding response regulator PhoB"/>
    <property type="match status" value="1"/>
</dbReference>
<evidence type="ECO:0000256" key="4">
    <source>
        <dbReference type="ARBA" id="ARBA00023125"/>
    </source>
</evidence>
<evidence type="ECO:0000313" key="11">
    <source>
        <dbReference type="Proteomes" id="UP000320913"/>
    </source>
</evidence>
<evidence type="ECO:0000256" key="1">
    <source>
        <dbReference type="ARBA" id="ARBA00022553"/>
    </source>
</evidence>
<sequence>MSQAAPAPETGRILVIEDDPKLRFIIQMQLTDAKDSVYEVRTAEDGVRGLEEVRRDPPDLILLDVMMPRLDGYEVCRQLKANPLTSRIPIIFLTAKSTFEDKIHGLELFADDYLTKPWAQNELLFRVRNQLKTRRGQLQSNALTGLPGNVLIESELSRRIAQGEKFAYLHIDLDYFKAYNDYYGHARGDVVIRYVAAMLQAQLQKDGQPGDFVGHIGGDDFVVITTPERSILIGDAIRSSFDATIASQYDEQDLKRGHIMVLSSRQGGVQKFELMTVTILVVSNVGRDIHHGAQVVDVSKELKKQGKAMRGSVVVSDRRSDGSPIVPVGDVRLTPPPEPPR</sequence>
<dbReference type="SMART" id="SM00448">
    <property type="entry name" value="REC"/>
    <property type="match status" value="1"/>
</dbReference>
<evidence type="ECO:0000256" key="3">
    <source>
        <dbReference type="ARBA" id="ARBA00023015"/>
    </source>
</evidence>
<feature type="domain" description="GGDEF" evidence="9">
    <location>
        <begin position="164"/>
        <end position="318"/>
    </location>
</feature>
<dbReference type="NCBIfam" id="TIGR00254">
    <property type="entry name" value="GGDEF"/>
    <property type="match status" value="1"/>
</dbReference>
<dbReference type="SUPFAM" id="SSF52172">
    <property type="entry name" value="CheY-like"/>
    <property type="match status" value="1"/>
</dbReference>
<feature type="domain" description="Response regulatory" evidence="8">
    <location>
        <begin position="12"/>
        <end position="131"/>
    </location>
</feature>
<dbReference type="PANTHER" id="PTHR48111">
    <property type="entry name" value="REGULATOR OF RPOS"/>
    <property type="match status" value="1"/>
</dbReference>
<dbReference type="GO" id="GO:0032993">
    <property type="term" value="C:protein-DNA complex"/>
    <property type="evidence" value="ECO:0007669"/>
    <property type="project" value="TreeGrafter"/>
</dbReference>
<gene>
    <name evidence="10" type="ORF">E6K75_07280</name>
</gene>
<dbReference type="InterPro" id="IPR001789">
    <property type="entry name" value="Sig_transdc_resp-reg_receiver"/>
</dbReference>
<accession>A0A538T0S5</accession>
<dbReference type="GO" id="GO:0005829">
    <property type="term" value="C:cytosol"/>
    <property type="evidence" value="ECO:0007669"/>
    <property type="project" value="TreeGrafter"/>
</dbReference>
<dbReference type="InterPro" id="IPR043128">
    <property type="entry name" value="Rev_trsase/Diguanyl_cyclase"/>
</dbReference>
<dbReference type="EMBL" id="VBOV01000174">
    <property type="protein sequence ID" value="TMQ57233.1"/>
    <property type="molecule type" value="Genomic_DNA"/>
</dbReference>